<dbReference type="EMBL" id="JAXIVU010000001">
    <property type="protein sequence ID" value="MDY7218235.1"/>
    <property type="molecule type" value="Genomic_DNA"/>
</dbReference>
<accession>A0ABU5GPG0</accession>
<keyword evidence="1" id="KW-0732">Signal</keyword>
<dbReference type="SMART" id="SM00867">
    <property type="entry name" value="YceI"/>
    <property type="match status" value="1"/>
</dbReference>
<organism evidence="3 4">
    <name type="scientific">Denitrificimonas halotolerans</name>
    <dbReference type="NCBI Taxonomy" id="3098930"/>
    <lineage>
        <taxon>Bacteria</taxon>
        <taxon>Pseudomonadati</taxon>
        <taxon>Pseudomonadota</taxon>
        <taxon>Gammaproteobacteria</taxon>
        <taxon>Pseudomonadales</taxon>
        <taxon>Pseudomonadaceae</taxon>
        <taxon>Denitrificimonas</taxon>
    </lineage>
</organism>
<comment type="caution">
    <text evidence="3">The sequence shown here is derived from an EMBL/GenBank/DDBJ whole genome shotgun (WGS) entry which is preliminary data.</text>
</comment>
<dbReference type="InterPro" id="IPR027016">
    <property type="entry name" value="UCP029811"/>
</dbReference>
<dbReference type="RefSeq" id="WP_321552327.1">
    <property type="nucleotide sequence ID" value="NZ_JAXIVU010000001.1"/>
</dbReference>
<feature type="signal peptide" evidence="1">
    <location>
        <begin position="1"/>
        <end position="20"/>
    </location>
</feature>
<proteinExistence type="predicted"/>
<dbReference type="PIRSF" id="PIRSF029811">
    <property type="entry name" value="UCP029811"/>
    <property type="match status" value="1"/>
</dbReference>
<dbReference type="InterPro" id="IPR036761">
    <property type="entry name" value="TTHA0802/YceI-like_sf"/>
</dbReference>
<keyword evidence="4" id="KW-1185">Reference proteome</keyword>
<protein>
    <submittedName>
        <fullName evidence="3">YceI family protein</fullName>
    </submittedName>
</protein>
<name>A0ABU5GPG0_9GAMM</name>
<sequence>MKKIPMVMLMLAGLSSYAVADWELVNDESSLHYVSIKNTHVAEVNSFETLSGSITDEGKVALAINLASVATGVPVRDERMQKVLFDVAQFAEAKVTGQVDLTAVSELEVGATYTDLVSLKLSLHGVEKEIMSGVKVTRLTNDRVLVASLEPVVLDAKDFKLVEGIEQLREMANLPNISLAVPVTFSLVFKG</sequence>
<dbReference type="Proteomes" id="UP001294570">
    <property type="component" value="Unassembled WGS sequence"/>
</dbReference>
<reference evidence="3 4" key="1">
    <citation type="submission" date="2023-12" db="EMBL/GenBank/DDBJ databases">
        <title>Denitrificimonas halotolerans sp. nov.,a novel species isolated from landfill leachate.</title>
        <authorList>
            <person name="Wang S."/>
        </authorList>
    </citation>
    <scope>NUCLEOTIDE SEQUENCE [LARGE SCALE GENOMIC DNA]</scope>
    <source>
        <strain evidence="3 4">JX-1</strain>
    </source>
</reference>
<evidence type="ECO:0000313" key="4">
    <source>
        <dbReference type="Proteomes" id="UP001294570"/>
    </source>
</evidence>
<feature type="chain" id="PRO_5046747321" evidence="1">
    <location>
        <begin position="21"/>
        <end position="191"/>
    </location>
</feature>
<dbReference type="Pfam" id="PF04264">
    <property type="entry name" value="YceI"/>
    <property type="match status" value="1"/>
</dbReference>
<dbReference type="SUPFAM" id="SSF101874">
    <property type="entry name" value="YceI-like"/>
    <property type="match status" value="1"/>
</dbReference>
<feature type="domain" description="Lipid/polyisoprenoid-binding YceI-like" evidence="2">
    <location>
        <begin position="21"/>
        <end position="190"/>
    </location>
</feature>
<dbReference type="Gene3D" id="2.40.128.110">
    <property type="entry name" value="Lipid/polyisoprenoid-binding, YceI-like"/>
    <property type="match status" value="1"/>
</dbReference>
<evidence type="ECO:0000256" key="1">
    <source>
        <dbReference type="SAM" id="SignalP"/>
    </source>
</evidence>
<dbReference type="InterPro" id="IPR007372">
    <property type="entry name" value="Lipid/polyisoprenoid-bd_YceI"/>
</dbReference>
<gene>
    <name evidence="3" type="ORF">TOI97_01380</name>
</gene>
<evidence type="ECO:0000259" key="2">
    <source>
        <dbReference type="SMART" id="SM00867"/>
    </source>
</evidence>
<evidence type="ECO:0000313" key="3">
    <source>
        <dbReference type="EMBL" id="MDY7218235.1"/>
    </source>
</evidence>